<keyword evidence="4 6" id="KW-0378">Hydrolase</keyword>
<reference evidence="6" key="1">
    <citation type="submission" date="2021-02" db="EMBL/GenBank/DDBJ databases">
        <title>Natronogracilivirga saccharolytica gen. nov. sp. nov. a new anaerobic, haloalkiliphilic carbohydrate-fermenting bacterium from soda lake and proposing of Cyclonatronumiaceae fam. nov. in the phylum Balneolaeota.</title>
        <authorList>
            <person name="Zhilina T.N."/>
            <person name="Sorokin D.Y."/>
            <person name="Zavarzina D.G."/>
            <person name="Toshchakov S.V."/>
            <person name="Kublanov I.V."/>
        </authorList>
    </citation>
    <scope>NUCLEOTIDE SEQUENCE</scope>
    <source>
        <strain evidence="6">Z-1702</strain>
    </source>
</reference>
<keyword evidence="4" id="KW-0472">Membrane</keyword>
<keyword evidence="4" id="KW-1133">Transmembrane helix</keyword>
<evidence type="ECO:0000256" key="2">
    <source>
        <dbReference type="ARBA" id="ARBA00019232"/>
    </source>
</evidence>
<comment type="catalytic activity">
    <reaction evidence="4">
        <text>Cleavage of hydrophobic, N-terminal signal or leader sequences from secreted and periplasmic proteins.</text>
        <dbReference type="EC" id="3.4.21.89"/>
    </reaction>
</comment>
<dbReference type="InterPro" id="IPR019533">
    <property type="entry name" value="Peptidase_S26"/>
</dbReference>
<comment type="caution">
    <text evidence="6">The sequence shown here is derived from an EMBL/GenBank/DDBJ whole genome shotgun (WGS) entry which is preliminary data.</text>
</comment>
<proteinExistence type="inferred from homology"/>
<feature type="domain" description="Peptidase S26" evidence="5">
    <location>
        <begin position="21"/>
        <end position="236"/>
    </location>
</feature>
<comment type="subcellular location">
    <subcellularLocation>
        <location evidence="4">Membrane</location>
        <topology evidence="4">Single-pass type II membrane protein</topology>
    </subcellularLocation>
</comment>
<keyword evidence="7" id="KW-1185">Reference proteome</keyword>
<dbReference type="GO" id="GO:0006465">
    <property type="term" value="P:signal peptide processing"/>
    <property type="evidence" value="ECO:0007669"/>
    <property type="project" value="InterPro"/>
</dbReference>
<comment type="similarity">
    <text evidence="1 4">Belongs to the peptidase S26 family.</text>
</comment>
<dbReference type="InterPro" id="IPR000223">
    <property type="entry name" value="Pept_S26A_signal_pept_1"/>
</dbReference>
<dbReference type="SUPFAM" id="SSF51306">
    <property type="entry name" value="LexA/Signal peptidase"/>
    <property type="match status" value="1"/>
</dbReference>
<keyword evidence="4" id="KW-0812">Transmembrane</keyword>
<protein>
    <recommendedName>
        <fullName evidence="2 4">Signal peptidase I</fullName>
        <ecNumber evidence="4">3.4.21.89</ecNumber>
    </recommendedName>
</protein>
<name>A0A8J7RTX4_9BACT</name>
<feature type="transmembrane region" description="Helical" evidence="4">
    <location>
        <begin position="21"/>
        <end position="43"/>
    </location>
</feature>
<dbReference type="InterPro" id="IPR036286">
    <property type="entry name" value="LexA/Signal_pep-like_sf"/>
</dbReference>
<evidence type="ECO:0000313" key="6">
    <source>
        <dbReference type="EMBL" id="MBP3192897.1"/>
    </source>
</evidence>
<feature type="active site" evidence="3">
    <location>
        <position position="119"/>
    </location>
</feature>
<dbReference type="Gene3D" id="2.10.109.10">
    <property type="entry name" value="Umud Fragment, subunit A"/>
    <property type="match status" value="1"/>
</dbReference>
<feature type="active site" evidence="3">
    <location>
        <position position="49"/>
    </location>
</feature>
<dbReference type="AlphaFoldDB" id="A0A8J7RTX4"/>
<dbReference type="GO" id="GO:0009003">
    <property type="term" value="F:signal peptidase activity"/>
    <property type="evidence" value="ECO:0007669"/>
    <property type="project" value="UniProtKB-EC"/>
</dbReference>
<dbReference type="NCBIfam" id="TIGR02227">
    <property type="entry name" value="sigpep_I_bact"/>
    <property type="match status" value="1"/>
</dbReference>
<keyword evidence="4" id="KW-0645">Protease</keyword>
<dbReference type="Proteomes" id="UP000673975">
    <property type="component" value="Unassembled WGS sequence"/>
</dbReference>
<gene>
    <name evidence="6" type="primary">lepB</name>
    <name evidence="6" type="ORF">NATSA_09505</name>
</gene>
<dbReference type="GO" id="GO:0004252">
    <property type="term" value="F:serine-type endopeptidase activity"/>
    <property type="evidence" value="ECO:0007669"/>
    <property type="project" value="InterPro"/>
</dbReference>
<dbReference type="CDD" id="cd06530">
    <property type="entry name" value="S26_SPase_I"/>
    <property type="match status" value="1"/>
</dbReference>
<evidence type="ECO:0000256" key="1">
    <source>
        <dbReference type="ARBA" id="ARBA00009370"/>
    </source>
</evidence>
<evidence type="ECO:0000259" key="5">
    <source>
        <dbReference type="Pfam" id="PF10502"/>
    </source>
</evidence>
<evidence type="ECO:0000256" key="4">
    <source>
        <dbReference type="RuleBase" id="RU362042"/>
    </source>
</evidence>
<dbReference type="RefSeq" id="WP_210512040.1">
    <property type="nucleotide sequence ID" value="NZ_JAFIDN010000007.1"/>
</dbReference>
<accession>A0A8J7RTX4</accession>
<dbReference type="PANTHER" id="PTHR43390:SF1">
    <property type="entry name" value="CHLOROPLAST PROCESSING PEPTIDASE"/>
    <property type="match status" value="1"/>
</dbReference>
<dbReference type="PRINTS" id="PR00727">
    <property type="entry name" value="LEADERPTASE"/>
</dbReference>
<organism evidence="6 7">
    <name type="scientific">Natronogracilivirga saccharolytica</name>
    <dbReference type="NCBI Taxonomy" id="2812953"/>
    <lineage>
        <taxon>Bacteria</taxon>
        <taxon>Pseudomonadati</taxon>
        <taxon>Balneolota</taxon>
        <taxon>Balneolia</taxon>
        <taxon>Balneolales</taxon>
        <taxon>Cyclonatronaceae</taxon>
        <taxon>Natronogracilivirga</taxon>
    </lineage>
</organism>
<evidence type="ECO:0000256" key="3">
    <source>
        <dbReference type="PIRSR" id="PIRSR600223-1"/>
    </source>
</evidence>
<dbReference type="EC" id="3.4.21.89" evidence="4"/>
<dbReference type="PANTHER" id="PTHR43390">
    <property type="entry name" value="SIGNAL PEPTIDASE I"/>
    <property type="match status" value="1"/>
</dbReference>
<evidence type="ECO:0000313" key="7">
    <source>
        <dbReference type="Proteomes" id="UP000673975"/>
    </source>
</evidence>
<dbReference type="GO" id="GO:0016020">
    <property type="term" value="C:membrane"/>
    <property type="evidence" value="ECO:0007669"/>
    <property type="project" value="UniProtKB-SubCell"/>
</dbReference>
<dbReference type="EMBL" id="JAFIDN010000007">
    <property type="protein sequence ID" value="MBP3192897.1"/>
    <property type="molecule type" value="Genomic_DNA"/>
</dbReference>
<sequence length="247" mass="28848">MKHFPNYLDLTWHYGIKTLYWFCYILTIYLLAWVLKSVVFSVYTVPTVSMHPTIKAGDFLVVSKMSYRIRTPEFYPLTNIPFPYYSIKGPFSVKRDDVVVFKSPLSPAHHPSFKMTLVKRCIGLPGDTLWLFQNRIYTKHKINLPVTDEQKKKIIVPQKNMTVKIDSSNIDKWLPMIKRDGARVNEESFSKEIKSYTFRQNFYFMSGDNPGLSADSRTWGSIPEEYLIGRARIIAWSVNRKKIGSRL</sequence>
<dbReference type="Pfam" id="PF10502">
    <property type="entry name" value="Peptidase_S26"/>
    <property type="match status" value="1"/>
</dbReference>